<evidence type="ECO:0000259" key="13">
    <source>
        <dbReference type="PROSITE" id="PS50157"/>
    </source>
</evidence>
<dbReference type="GeneID" id="117367640"/>
<feature type="domain" description="C2H2-type" evidence="13">
    <location>
        <begin position="715"/>
        <end position="742"/>
    </location>
</feature>
<evidence type="ECO:0000256" key="2">
    <source>
        <dbReference type="ARBA" id="ARBA00006991"/>
    </source>
</evidence>
<dbReference type="GO" id="GO:0005654">
    <property type="term" value="C:nucleoplasm"/>
    <property type="evidence" value="ECO:0007669"/>
    <property type="project" value="TreeGrafter"/>
</dbReference>
<evidence type="ECO:0000256" key="3">
    <source>
        <dbReference type="ARBA" id="ARBA00022723"/>
    </source>
</evidence>
<dbReference type="InterPro" id="IPR013087">
    <property type="entry name" value="Znf_C2H2_type"/>
</dbReference>
<keyword evidence="10" id="KW-0539">Nucleus</keyword>
<keyword evidence="3" id="KW-0479">Metal-binding</keyword>
<dbReference type="PANTHER" id="PTHR24399">
    <property type="entry name" value="ZINC FINGER AND BTB DOMAIN-CONTAINING"/>
    <property type="match status" value="1"/>
</dbReference>
<keyword evidence="9" id="KW-0804">Transcription</keyword>
<dbReference type="SUPFAM" id="SSF109640">
    <property type="entry name" value="KRAB domain (Kruppel-associated box)"/>
    <property type="match status" value="1"/>
</dbReference>
<proteinExistence type="inferred from homology"/>
<dbReference type="Gene3D" id="6.10.140.140">
    <property type="match status" value="1"/>
</dbReference>
<dbReference type="CDD" id="cd07765">
    <property type="entry name" value="KRAB_A-box"/>
    <property type="match status" value="1"/>
</dbReference>
<dbReference type="PROSITE" id="PS50157">
    <property type="entry name" value="ZINC_FINGER_C2H2_2"/>
    <property type="match status" value="13"/>
</dbReference>
<feature type="domain" description="C2H2-type" evidence="13">
    <location>
        <begin position="603"/>
        <end position="630"/>
    </location>
</feature>
<name>A0A6P8SCD2_GEOSA</name>
<gene>
    <name evidence="16" type="primary">LOC117367640</name>
</gene>
<dbReference type="FunFam" id="3.30.160.60:FF:000839">
    <property type="entry name" value="Zinc finger protein 691"/>
    <property type="match status" value="1"/>
</dbReference>
<keyword evidence="4" id="KW-0677">Repeat</keyword>
<evidence type="ECO:0000256" key="1">
    <source>
        <dbReference type="ARBA" id="ARBA00004123"/>
    </source>
</evidence>
<protein>
    <submittedName>
        <fullName evidence="16">Zinc finger protein 678-like isoform X1</fullName>
    </submittedName>
</protein>
<reference evidence="16" key="1">
    <citation type="submission" date="2025-08" db="UniProtKB">
        <authorList>
            <consortium name="RefSeq"/>
        </authorList>
    </citation>
    <scope>IDENTIFICATION</scope>
</reference>
<evidence type="ECO:0000256" key="8">
    <source>
        <dbReference type="ARBA" id="ARBA00023125"/>
    </source>
</evidence>
<dbReference type="InterPro" id="IPR036236">
    <property type="entry name" value="Znf_C2H2_sf"/>
</dbReference>
<evidence type="ECO:0000256" key="11">
    <source>
        <dbReference type="PROSITE-ProRule" id="PRU00042"/>
    </source>
</evidence>
<dbReference type="KEGG" id="gsh:117367640"/>
<comment type="similarity">
    <text evidence="2">Belongs to the krueppel C2H2-type zinc-finger protein family.</text>
</comment>
<feature type="domain" description="C2H2-type" evidence="13">
    <location>
        <begin position="743"/>
        <end position="770"/>
    </location>
</feature>
<evidence type="ECO:0000256" key="4">
    <source>
        <dbReference type="ARBA" id="ARBA00022737"/>
    </source>
</evidence>
<feature type="region of interest" description="Disordered" evidence="12">
    <location>
        <begin position="301"/>
        <end position="321"/>
    </location>
</feature>
<dbReference type="Pfam" id="PF13912">
    <property type="entry name" value="zf-C2H2_6"/>
    <property type="match status" value="1"/>
</dbReference>
<evidence type="ECO:0000256" key="12">
    <source>
        <dbReference type="SAM" id="MobiDB-lite"/>
    </source>
</evidence>
<evidence type="ECO:0000313" key="16">
    <source>
        <dbReference type="RefSeq" id="XP_033816290.1"/>
    </source>
</evidence>
<evidence type="ECO:0000313" key="15">
    <source>
        <dbReference type="Proteomes" id="UP000515159"/>
    </source>
</evidence>
<dbReference type="RefSeq" id="XP_033816290.1">
    <property type="nucleotide sequence ID" value="XM_033960399.1"/>
</dbReference>
<feature type="domain" description="C2H2-type" evidence="13">
    <location>
        <begin position="463"/>
        <end position="490"/>
    </location>
</feature>
<keyword evidence="5 11" id="KW-0863">Zinc-finger</keyword>
<evidence type="ECO:0000256" key="9">
    <source>
        <dbReference type="ARBA" id="ARBA00023163"/>
    </source>
</evidence>
<feature type="domain" description="C2H2-type" evidence="13">
    <location>
        <begin position="687"/>
        <end position="714"/>
    </location>
</feature>
<dbReference type="SMART" id="SM00349">
    <property type="entry name" value="KRAB"/>
    <property type="match status" value="1"/>
</dbReference>
<dbReference type="AlphaFoldDB" id="A0A6P8SCD2"/>
<dbReference type="FunFam" id="3.30.160.60:FF:001954">
    <property type="entry name" value="Zinc finger protein 787"/>
    <property type="match status" value="4"/>
</dbReference>
<dbReference type="FunFam" id="3.30.160.60:FF:000624">
    <property type="entry name" value="zinc finger protein 697"/>
    <property type="match status" value="1"/>
</dbReference>
<dbReference type="Pfam" id="PF00096">
    <property type="entry name" value="zf-C2H2"/>
    <property type="match status" value="11"/>
</dbReference>
<feature type="domain" description="KRAB" evidence="14">
    <location>
        <begin position="11"/>
        <end position="82"/>
    </location>
</feature>
<dbReference type="SUPFAM" id="SSF57667">
    <property type="entry name" value="beta-beta-alpha zinc fingers"/>
    <property type="match status" value="8"/>
</dbReference>
<dbReference type="PANTHER" id="PTHR24399:SF73">
    <property type="entry name" value="ZINC FINGER PROTEIN 572"/>
    <property type="match status" value="1"/>
</dbReference>
<feature type="domain" description="C2H2-type" evidence="13">
    <location>
        <begin position="631"/>
        <end position="658"/>
    </location>
</feature>
<feature type="domain" description="C2H2-type" evidence="13">
    <location>
        <begin position="575"/>
        <end position="602"/>
    </location>
</feature>
<feature type="domain" description="C2H2-type" evidence="13">
    <location>
        <begin position="397"/>
        <end position="424"/>
    </location>
</feature>
<feature type="compositionally biased region" description="Basic and acidic residues" evidence="12">
    <location>
        <begin position="375"/>
        <end position="387"/>
    </location>
</feature>
<dbReference type="GO" id="GO:0001227">
    <property type="term" value="F:DNA-binding transcription repressor activity, RNA polymerase II-specific"/>
    <property type="evidence" value="ECO:0007669"/>
    <property type="project" value="TreeGrafter"/>
</dbReference>
<dbReference type="GO" id="GO:0000978">
    <property type="term" value="F:RNA polymerase II cis-regulatory region sequence-specific DNA binding"/>
    <property type="evidence" value="ECO:0007669"/>
    <property type="project" value="TreeGrafter"/>
</dbReference>
<dbReference type="InterPro" id="IPR036051">
    <property type="entry name" value="KRAB_dom_sf"/>
</dbReference>
<dbReference type="FunFam" id="3.30.160.60:FF:002604">
    <property type="entry name" value="Zinc finger protein 715"/>
    <property type="match status" value="2"/>
</dbReference>
<keyword evidence="6" id="KW-0862">Zinc</keyword>
<dbReference type="GO" id="GO:0002682">
    <property type="term" value="P:regulation of immune system process"/>
    <property type="evidence" value="ECO:0007669"/>
    <property type="project" value="TreeGrafter"/>
</dbReference>
<organism evidence="15 16">
    <name type="scientific">Geotrypetes seraphini</name>
    <name type="common">Gaboon caecilian</name>
    <name type="synonym">Caecilia seraphini</name>
    <dbReference type="NCBI Taxonomy" id="260995"/>
    <lineage>
        <taxon>Eukaryota</taxon>
        <taxon>Metazoa</taxon>
        <taxon>Chordata</taxon>
        <taxon>Craniata</taxon>
        <taxon>Vertebrata</taxon>
        <taxon>Euteleostomi</taxon>
        <taxon>Amphibia</taxon>
        <taxon>Gymnophiona</taxon>
        <taxon>Geotrypetes</taxon>
    </lineage>
</organism>
<evidence type="ECO:0000256" key="7">
    <source>
        <dbReference type="ARBA" id="ARBA00023015"/>
    </source>
</evidence>
<dbReference type="FunFam" id="3.30.160.60:FF:000706">
    <property type="entry name" value="Zinc finger protein"/>
    <property type="match status" value="1"/>
</dbReference>
<dbReference type="GO" id="GO:0001817">
    <property type="term" value="P:regulation of cytokine production"/>
    <property type="evidence" value="ECO:0007669"/>
    <property type="project" value="TreeGrafter"/>
</dbReference>
<dbReference type="Pfam" id="PF01352">
    <property type="entry name" value="KRAB"/>
    <property type="match status" value="1"/>
</dbReference>
<dbReference type="InParanoid" id="A0A6P8SCD2"/>
<dbReference type="Proteomes" id="UP000515159">
    <property type="component" value="Chromosome 10"/>
</dbReference>
<keyword evidence="8" id="KW-0238">DNA-binding</keyword>
<dbReference type="GO" id="GO:0008270">
    <property type="term" value="F:zinc ion binding"/>
    <property type="evidence" value="ECO:0007669"/>
    <property type="project" value="UniProtKB-KW"/>
</dbReference>
<dbReference type="InterPro" id="IPR001909">
    <property type="entry name" value="KRAB"/>
</dbReference>
<accession>A0A6P8SCD2</accession>
<keyword evidence="15" id="KW-1185">Reference proteome</keyword>
<evidence type="ECO:0000256" key="10">
    <source>
        <dbReference type="ARBA" id="ARBA00023242"/>
    </source>
</evidence>
<evidence type="ECO:0000256" key="6">
    <source>
        <dbReference type="ARBA" id="ARBA00022833"/>
    </source>
</evidence>
<dbReference type="OrthoDB" id="9411774at2759"/>
<feature type="domain" description="C2H2-type" evidence="13">
    <location>
        <begin position="491"/>
        <end position="518"/>
    </location>
</feature>
<dbReference type="PROSITE" id="PS50805">
    <property type="entry name" value="KRAB"/>
    <property type="match status" value="1"/>
</dbReference>
<dbReference type="SMART" id="SM00355">
    <property type="entry name" value="ZnF_C2H2"/>
    <property type="match status" value="13"/>
</dbReference>
<dbReference type="FunFam" id="3.30.160.60:FF:000358">
    <property type="entry name" value="zinc finger protein 24"/>
    <property type="match status" value="1"/>
</dbReference>
<keyword evidence="7" id="KW-0805">Transcription regulation</keyword>
<feature type="region of interest" description="Disordered" evidence="12">
    <location>
        <begin position="365"/>
        <end position="387"/>
    </location>
</feature>
<evidence type="ECO:0000259" key="14">
    <source>
        <dbReference type="PROSITE" id="PS50805"/>
    </source>
</evidence>
<feature type="domain" description="C2H2-type" evidence="13">
    <location>
        <begin position="771"/>
        <end position="795"/>
    </location>
</feature>
<dbReference type="PROSITE" id="PS00028">
    <property type="entry name" value="ZINC_FINGER_C2H2_1"/>
    <property type="match status" value="13"/>
</dbReference>
<feature type="domain" description="C2H2-type" evidence="13">
    <location>
        <begin position="659"/>
        <end position="686"/>
    </location>
</feature>
<dbReference type="FunFam" id="3.30.160.60:FF:000646">
    <property type="entry name" value="Myeloid zinc finger 1"/>
    <property type="match status" value="1"/>
</dbReference>
<feature type="domain" description="C2H2-type" evidence="13">
    <location>
        <begin position="519"/>
        <end position="546"/>
    </location>
</feature>
<dbReference type="FunFam" id="3.30.160.60:FF:001530">
    <property type="entry name" value="Zinc finger protein 268"/>
    <property type="match status" value="1"/>
</dbReference>
<comment type="subcellular location">
    <subcellularLocation>
        <location evidence="1">Nucleus</location>
    </subcellularLocation>
</comment>
<sequence length="815" mass="94050">MSALDSDQTSVTFKDVAAYFLEMEWDVLGEWQKELYKKVIKEIHDILISRGYVIVNPDVIFRIKKEDEKYFAQHCELEGKVNPNEPTKSFPIVTSVFSLCIKQEEDLPFIDPPESETSEQTHLSVPSSHNIKPDILIRFEQEKFRSEPPGSEETGNRTTTGSYEELHEMGNQSYTAENIIEILKMDPDSDQLEEGEEDPDTKSDSYSVKPDVVIRFFQEGFGTEPPGSEERRNLTTTGTCDELHEAGNQSYTAEPTVEILKMEADPVSVQLKTEEEETYTKNNDGFGNNSKRLRECVGQQMKKWKPKNPSRDSADPLSHCVGGVNTVTTPTMKEKLQNVARPNAGAEQERNSNYFSNHAQNQRLDGAKPLQSTANEKRFSDNSELTEEKEIQKHKSFQCTECEKCFTYKSQFVIHQNVHKGQNPPECSIHDKDFSQTSQMDRHEVNIRTKEVHEINQQGAKLFNCPLCDKSFAQKHNLQIHEGIHTGEKAYRCSQCDKSFNHTRSLRFHERIHTGEKPYICTECDKSFNHISTLRTHERIHTGEKPYKCSQCDKSFRHISTLKNHKRIHTGEKPYKCSECDKSFNQKSHFRRHKRIHTGEKPYKCSECDIAFNRTSSLRIHERMHTGEKPYKCSQCDITLNYTSSLRIHERIHTGEKPYKCSQCDITFNYTSSLRIHEKTHTGEKPYKCSQCDKRFNNKHSLRNHERIHTGEKPYMCSECDKRFNHKSSLRSHKRIHSGEKPYQCSQCVKTFNNKSSLKTHGRVHTGEKPYTCSECDKSFNQKSHLRRHKRIHSGCLSPGCGSLLQPVGDIKGIT</sequence>
<dbReference type="FunFam" id="3.30.160.60:FF:002343">
    <property type="entry name" value="Zinc finger protein 33A"/>
    <property type="match status" value="1"/>
</dbReference>
<evidence type="ECO:0000256" key="5">
    <source>
        <dbReference type="ARBA" id="ARBA00022771"/>
    </source>
</evidence>
<dbReference type="Gene3D" id="3.30.160.60">
    <property type="entry name" value="Classic Zinc Finger"/>
    <property type="match status" value="13"/>
</dbReference>
<feature type="domain" description="C2H2-type" evidence="13">
    <location>
        <begin position="547"/>
        <end position="574"/>
    </location>
</feature>